<organism evidence="2 3">
    <name type="scientific">Ophiocordyceps unilateralis</name>
    <name type="common">Zombie-ant fungus</name>
    <name type="synonym">Torrubia unilateralis</name>
    <dbReference type="NCBI Taxonomy" id="268505"/>
    <lineage>
        <taxon>Eukaryota</taxon>
        <taxon>Fungi</taxon>
        <taxon>Dikarya</taxon>
        <taxon>Ascomycota</taxon>
        <taxon>Pezizomycotina</taxon>
        <taxon>Sordariomycetes</taxon>
        <taxon>Hypocreomycetidae</taxon>
        <taxon>Hypocreales</taxon>
        <taxon>Ophiocordycipitaceae</taxon>
        <taxon>Ophiocordyceps</taxon>
    </lineage>
</organism>
<evidence type="ECO:0000256" key="1">
    <source>
        <dbReference type="SAM" id="MobiDB-lite"/>
    </source>
</evidence>
<evidence type="ECO:0000313" key="2">
    <source>
        <dbReference type="EMBL" id="PFH58703.1"/>
    </source>
</evidence>
<sequence length="84" mass="9377">MKSFLTTDDFAAAPTWLPPPNERTSRTSDRTDPSASTIFLKDRTSDRSEPAGRTQADNIISHKRKGHHHDCLKEPTDSTTKPSL</sequence>
<reference evidence="2 3" key="1">
    <citation type="journal article" date="2015" name="BMC Genomics">
        <title>Gene expression during zombie ant biting behavior reflects the complexity underlying fungal parasitic behavioral manipulation.</title>
        <authorList>
            <person name="de Bekker C."/>
            <person name="Ohm R.A."/>
            <person name="Loreto R.G."/>
            <person name="Sebastian A."/>
            <person name="Albert I."/>
            <person name="Merrow M."/>
            <person name="Brachmann A."/>
            <person name="Hughes D.P."/>
        </authorList>
    </citation>
    <scope>NUCLEOTIDE SEQUENCE [LARGE SCALE GENOMIC DNA]</scope>
    <source>
        <strain evidence="2 3">SC16a</strain>
    </source>
</reference>
<feature type="region of interest" description="Disordered" evidence="1">
    <location>
        <begin position="1"/>
        <end position="84"/>
    </location>
</feature>
<proteinExistence type="predicted"/>
<name>A0A2A9PCT6_OPHUN</name>
<feature type="compositionally biased region" description="Basic and acidic residues" evidence="1">
    <location>
        <begin position="40"/>
        <end position="50"/>
    </location>
</feature>
<comment type="caution">
    <text evidence="2">The sequence shown here is derived from an EMBL/GenBank/DDBJ whole genome shotgun (WGS) entry which is preliminary data.</text>
</comment>
<keyword evidence="3" id="KW-1185">Reference proteome</keyword>
<protein>
    <submittedName>
        <fullName evidence="2">Uncharacterized protein</fullName>
    </submittedName>
</protein>
<dbReference type="Proteomes" id="UP000037136">
    <property type="component" value="Unassembled WGS sequence"/>
</dbReference>
<reference evidence="2 3" key="2">
    <citation type="journal article" date="2017" name="Sci. Rep.">
        <title>Ant-infecting Ophiocordyceps genomes reveal a high diversity of potential behavioral manipulation genes and a possible major role for enterotoxins.</title>
        <authorList>
            <person name="de Bekker C."/>
            <person name="Ohm R.A."/>
            <person name="Evans H.C."/>
            <person name="Brachmann A."/>
            <person name="Hughes D.P."/>
        </authorList>
    </citation>
    <scope>NUCLEOTIDE SEQUENCE [LARGE SCALE GENOMIC DNA]</scope>
    <source>
        <strain evidence="2 3">SC16a</strain>
    </source>
</reference>
<accession>A0A2A9PCT6</accession>
<gene>
    <name evidence="2" type="ORF">XA68_13319</name>
</gene>
<feature type="compositionally biased region" description="Basic and acidic residues" evidence="1">
    <location>
        <begin position="23"/>
        <end position="32"/>
    </location>
</feature>
<evidence type="ECO:0000313" key="3">
    <source>
        <dbReference type="Proteomes" id="UP000037136"/>
    </source>
</evidence>
<dbReference type="EMBL" id="LAZP02000265">
    <property type="protein sequence ID" value="PFH58703.1"/>
    <property type="molecule type" value="Genomic_DNA"/>
</dbReference>
<dbReference type="AlphaFoldDB" id="A0A2A9PCT6"/>